<feature type="compositionally biased region" description="Basic and acidic residues" evidence="1">
    <location>
        <begin position="272"/>
        <end position="282"/>
    </location>
</feature>
<name>A0ABM5F7B7_9SAUR</name>
<feature type="region of interest" description="Disordered" evidence="1">
    <location>
        <begin position="417"/>
        <end position="470"/>
    </location>
</feature>
<gene>
    <name evidence="4" type="primary">LOC140702993</name>
</gene>
<keyword evidence="2" id="KW-1133">Transmembrane helix</keyword>
<accession>A0ABM5F7B7</accession>
<evidence type="ECO:0000256" key="1">
    <source>
        <dbReference type="SAM" id="MobiDB-lite"/>
    </source>
</evidence>
<feature type="region of interest" description="Disordered" evidence="1">
    <location>
        <begin position="489"/>
        <end position="521"/>
    </location>
</feature>
<evidence type="ECO:0000313" key="4">
    <source>
        <dbReference type="RefSeq" id="XP_072841296.1"/>
    </source>
</evidence>
<evidence type="ECO:0000313" key="3">
    <source>
        <dbReference type="Proteomes" id="UP001652642"/>
    </source>
</evidence>
<reference evidence="4" key="1">
    <citation type="submission" date="2025-08" db="UniProtKB">
        <authorList>
            <consortium name="RefSeq"/>
        </authorList>
    </citation>
    <scope>IDENTIFICATION</scope>
</reference>
<dbReference type="Proteomes" id="UP001652642">
    <property type="component" value="Chromosome Z"/>
</dbReference>
<feature type="transmembrane region" description="Helical" evidence="2">
    <location>
        <begin position="45"/>
        <end position="62"/>
    </location>
</feature>
<feature type="transmembrane region" description="Helical" evidence="2">
    <location>
        <begin position="187"/>
        <end position="204"/>
    </location>
</feature>
<feature type="transmembrane region" description="Helical" evidence="2">
    <location>
        <begin position="74"/>
        <end position="93"/>
    </location>
</feature>
<evidence type="ECO:0000256" key="2">
    <source>
        <dbReference type="SAM" id="Phobius"/>
    </source>
</evidence>
<keyword evidence="2" id="KW-0472">Membrane</keyword>
<sequence length="521" mass="58156">MDCEMDRWTTWDMLLADDVRRLTWLDVLLGRPWRDPPLPLLMRKLLGPAAVIISLSITWWIGQVACFGPAGRAFLMALVASIWAVLWLCGWLPKDTPPEPFLLRPHDPHRWPITLRPLHKTASWRDPQERARPTSIPASPPHRVPPLRHETTWDMLLAEDARRLTWWDLLLGRPWRDPPLPLLMRKLLGPAAVMINLGITWWIGQVACFGPAGRAFLVALVASIWAVLWLCGWLPKDTPPEPLILRPHDPHRLTRRPPITLPPLETTAPRASWRDPRPERTRQPFTVASPPRRVPPLRLSPARPRRPRPLSSNPFSPDRLRLLPVSPAPFYSGLFSPAPFCPTCLNPIPYFPAHMHPLPMSPAPFSPAPFFSAPMQSLPISPAQPNPLPVSPALQNPLPIPPASFPPAPQNPLPMASVPFPPAPQNPLPMTSAPFPPAPQNPLPMTSAPFPPAPQNPLPMTSAPFPPAPRIPSLYLLPPTLLLPSLESGSAKMRAPLLPPPRRRLGAGRRHQEREKPKQSG</sequence>
<keyword evidence="3" id="KW-1185">Reference proteome</keyword>
<organism evidence="3 4">
    <name type="scientific">Pogona vitticeps</name>
    <name type="common">central bearded dragon</name>
    <dbReference type="NCBI Taxonomy" id="103695"/>
    <lineage>
        <taxon>Eukaryota</taxon>
        <taxon>Metazoa</taxon>
        <taxon>Chordata</taxon>
        <taxon>Craniata</taxon>
        <taxon>Vertebrata</taxon>
        <taxon>Euteleostomi</taxon>
        <taxon>Lepidosauria</taxon>
        <taxon>Squamata</taxon>
        <taxon>Bifurcata</taxon>
        <taxon>Unidentata</taxon>
        <taxon>Episquamata</taxon>
        <taxon>Toxicofera</taxon>
        <taxon>Iguania</taxon>
        <taxon>Acrodonta</taxon>
        <taxon>Agamidae</taxon>
        <taxon>Amphibolurinae</taxon>
        <taxon>Pogona</taxon>
    </lineage>
</organism>
<protein>
    <submittedName>
        <fullName evidence="4">Uncharacterized protein isoform X2</fullName>
    </submittedName>
</protein>
<keyword evidence="2" id="KW-0812">Transmembrane</keyword>
<proteinExistence type="predicted"/>
<feature type="region of interest" description="Disordered" evidence="1">
    <location>
        <begin position="123"/>
        <end position="142"/>
    </location>
</feature>
<dbReference type="GeneID" id="140702993"/>
<dbReference type="RefSeq" id="XP_072841296.1">
    <property type="nucleotide sequence ID" value="XM_072985195.1"/>
</dbReference>
<feature type="compositionally biased region" description="Low complexity" evidence="1">
    <location>
        <begin position="256"/>
        <end position="269"/>
    </location>
</feature>
<feature type="compositionally biased region" description="Basic and acidic residues" evidence="1">
    <location>
        <begin position="510"/>
        <end position="521"/>
    </location>
</feature>
<feature type="region of interest" description="Disordered" evidence="1">
    <location>
        <begin position="254"/>
        <end position="318"/>
    </location>
</feature>
<feature type="transmembrane region" description="Helical" evidence="2">
    <location>
        <begin position="216"/>
        <end position="235"/>
    </location>
</feature>